<organism evidence="2 3">
    <name type="scientific">Acetobacter musti</name>
    <dbReference type="NCBI Taxonomy" id="864732"/>
    <lineage>
        <taxon>Bacteria</taxon>
        <taxon>Pseudomonadati</taxon>
        <taxon>Pseudomonadota</taxon>
        <taxon>Alphaproteobacteria</taxon>
        <taxon>Acetobacterales</taxon>
        <taxon>Acetobacteraceae</taxon>
        <taxon>Acetobacter</taxon>
    </lineage>
</organism>
<evidence type="ECO:0000313" key="3">
    <source>
        <dbReference type="Proteomes" id="UP000635278"/>
    </source>
</evidence>
<dbReference type="RefSeq" id="WP_173584190.1">
    <property type="nucleotide sequence ID" value="NZ_WOTB01000020.1"/>
</dbReference>
<feature type="compositionally biased region" description="Basic and acidic residues" evidence="1">
    <location>
        <begin position="75"/>
        <end position="90"/>
    </location>
</feature>
<keyword evidence="3" id="KW-1185">Reference proteome</keyword>
<accession>A0ABX0JRI3</accession>
<reference evidence="2 3" key="1">
    <citation type="journal article" date="2020" name="Int. J. Syst. Evol. Microbiol.">
        <title>Novel acetic acid bacteria from cider fermentations: Acetobacter conturbans sp. nov. and Acetobacter fallax sp. nov.</title>
        <authorList>
            <person name="Sombolestani A.S."/>
            <person name="Cleenwerck I."/>
            <person name="Cnockaert M."/>
            <person name="Borremans W."/>
            <person name="Wieme A.D."/>
            <person name="De Vuyst L."/>
            <person name="Vandamme P."/>
        </authorList>
    </citation>
    <scope>NUCLEOTIDE SEQUENCE [LARGE SCALE GENOMIC DNA]</scope>
    <source>
        <strain evidence="2 3">LMG 30640</strain>
    </source>
</reference>
<feature type="region of interest" description="Disordered" evidence="1">
    <location>
        <begin position="69"/>
        <end position="90"/>
    </location>
</feature>
<comment type="caution">
    <text evidence="2">The sequence shown here is derived from an EMBL/GenBank/DDBJ whole genome shotgun (WGS) entry which is preliminary data.</text>
</comment>
<dbReference type="Proteomes" id="UP000635278">
    <property type="component" value="Unassembled WGS sequence"/>
</dbReference>
<protein>
    <recommendedName>
        <fullName evidence="4">Phage protein</fullName>
    </recommendedName>
</protein>
<proteinExistence type="predicted"/>
<sequence length="90" mass="9724">MPKYKVTEPSFIHGRLIEAGTVITFDGVPGFNLEPMDAAAKKAKEDAGKAASVDVNTPDYVHQMVKSVDNPKQIFSDEKTESGDDSSADH</sequence>
<evidence type="ECO:0000313" key="2">
    <source>
        <dbReference type="EMBL" id="NHN85799.1"/>
    </source>
</evidence>
<gene>
    <name evidence="2" type="ORF">GOB93_14275</name>
</gene>
<name>A0ABX0JRI3_9PROT</name>
<dbReference type="EMBL" id="WOTB01000020">
    <property type="protein sequence ID" value="NHN85799.1"/>
    <property type="molecule type" value="Genomic_DNA"/>
</dbReference>
<evidence type="ECO:0000256" key="1">
    <source>
        <dbReference type="SAM" id="MobiDB-lite"/>
    </source>
</evidence>
<evidence type="ECO:0008006" key="4">
    <source>
        <dbReference type="Google" id="ProtNLM"/>
    </source>
</evidence>